<dbReference type="Pfam" id="PF12833">
    <property type="entry name" value="HTH_18"/>
    <property type="match status" value="1"/>
</dbReference>
<protein>
    <submittedName>
        <fullName evidence="6">AraC family transcriptional regulator</fullName>
    </submittedName>
</protein>
<keyword evidence="2" id="KW-0238">DNA-binding</keyword>
<dbReference type="KEGG" id="psuu:Psuf_053700"/>
<dbReference type="GO" id="GO:0003700">
    <property type="term" value="F:DNA-binding transcription factor activity"/>
    <property type="evidence" value="ECO:0007669"/>
    <property type="project" value="InterPro"/>
</dbReference>
<dbReference type="SMART" id="SM00342">
    <property type="entry name" value="HTH_ARAC"/>
    <property type="match status" value="1"/>
</dbReference>
<proteinExistence type="predicted"/>
<reference evidence="6 7" key="2">
    <citation type="submission" date="2020-03" db="EMBL/GenBank/DDBJ databases">
        <authorList>
            <person name="Ichikawa N."/>
            <person name="Kimura A."/>
            <person name="Kitahashi Y."/>
            <person name="Uohara A."/>
        </authorList>
    </citation>
    <scope>NUCLEOTIDE SEQUENCE [LARGE SCALE GENOMIC DNA]</scope>
    <source>
        <strain evidence="6 7">NBRC 105367</strain>
    </source>
</reference>
<dbReference type="SUPFAM" id="SSF51215">
    <property type="entry name" value="Regulatory protein AraC"/>
    <property type="match status" value="1"/>
</dbReference>
<keyword evidence="3" id="KW-0010">Activator</keyword>
<keyword evidence="1" id="KW-0805">Transcription regulation</keyword>
<feature type="domain" description="HTH araC/xylS-type" evidence="5">
    <location>
        <begin position="170"/>
        <end position="273"/>
    </location>
</feature>
<sequence>MGDWARYWRAADRPLEAMHAHFEQHVYHRHSHETYSFGVTEAGVQSFTCRGAAHTSRAGMVMAFNPDEPHDGHAGDALGFTYRMVHIGPDLVRDVLADRAEREVGLPLFAEPVVADATLAGAVAGLHAALVGPATALERDERLAAAVAAITRRARTAPPARVRGAAGIARRVRDRLDEGSAPGGGHAEDVTAADLAAAAGTSRFAVYRAFREVYGMSPSDYQRQARLRQARRLIGAGWGIAEAAAVAGFADQSHLTRWFTRCYGVTPGAYRRAVHPRSTNQQTRTK</sequence>
<evidence type="ECO:0000256" key="4">
    <source>
        <dbReference type="ARBA" id="ARBA00023163"/>
    </source>
</evidence>
<dbReference type="InterPro" id="IPR037923">
    <property type="entry name" value="HTH-like"/>
</dbReference>
<dbReference type="Proteomes" id="UP000503011">
    <property type="component" value="Chromosome"/>
</dbReference>
<dbReference type="PROSITE" id="PS00041">
    <property type="entry name" value="HTH_ARAC_FAMILY_1"/>
    <property type="match status" value="1"/>
</dbReference>
<evidence type="ECO:0000259" key="5">
    <source>
        <dbReference type="PROSITE" id="PS01124"/>
    </source>
</evidence>
<reference evidence="6 7" key="1">
    <citation type="submission" date="2020-03" db="EMBL/GenBank/DDBJ databases">
        <title>Whole genome shotgun sequence of Phytohabitans suffuscus NBRC 105367.</title>
        <authorList>
            <person name="Komaki H."/>
            <person name="Tamura T."/>
        </authorList>
    </citation>
    <scope>NUCLEOTIDE SEQUENCE [LARGE SCALE GENOMIC DNA]</scope>
    <source>
        <strain evidence="6 7">NBRC 105367</strain>
    </source>
</reference>
<dbReference type="Pfam" id="PF02311">
    <property type="entry name" value="AraC_binding"/>
    <property type="match status" value="1"/>
</dbReference>
<dbReference type="InterPro" id="IPR009057">
    <property type="entry name" value="Homeodomain-like_sf"/>
</dbReference>
<evidence type="ECO:0000256" key="1">
    <source>
        <dbReference type="ARBA" id="ARBA00023015"/>
    </source>
</evidence>
<dbReference type="PANTHER" id="PTHR46796:SF2">
    <property type="entry name" value="TRANSCRIPTIONAL REGULATORY PROTEIN"/>
    <property type="match status" value="1"/>
</dbReference>
<evidence type="ECO:0000313" key="6">
    <source>
        <dbReference type="EMBL" id="BCB88057.1"/>
    </source>
</evidence>
<name>A0A6F8YPJ5_9ACTN</name>
<dbReference type="PANTHER" id="PTHR46796">
    <property type="entry name" value="HTH-TYPE TRANSCRIPTIONAL ACTIVATOR RHAS-RELATED"/>
    <property type="match status" value="1"/>
</dbReference>
<keyword evidence="7" id="KW-1185">Reference proteome</keyword>
<organism evidence="6 7">
    <name type="scientific">Phytohabitans suffuscus</name>
    <dbReference type="NCBI Taxonomy" id="624315"/>
    <lineage>
        <taxon>Bacteria</taxon>
        <taxon>Bacillati</taxon>
        <taxon>Actinomycetota</taxon>
        <taxon>Actinomycetes</taxon>
        <taxon>Micromonosporales</taxon>
        <taxon>Micromonosporaceae</taxon>
    </lineage>
</organism>
<dbReference type="PROSITE" id="PS01124">
    <property type="entry name" value="HTH_ARAC_FAMILY_2"/>
    <property type="match status" value="1"/>
</dbReference>
<gene>
    <name evidence="6" type="ORF">Psuf_053700</name>
</gene>
<dbReference type="AlphaFoldDB" id="A0A6F8YPJ5"/>
<dbReference type="InterPro" id="IPR050204">
    <property type="entry name" value="AraC_XylS_family_regulators"/>
</dbReference>
<dbReference type="GO" id="GO:0043565">
    <property type="term" value="F:sequence-specific DNA binding"/>
    <property type="evidence" value="ECO:0007669"/>
    <property type="project" value="InterPro"/>
</dbReference>
<dbReference type="InterPro" id="IPR018060">
    <property type="entry name" value="HTH_AraC"/>
</dbReference>
<dbReference type="InterPro" id="IPR003313">
    <property type="entry name" value="AraC-bd"/>
</dbReference>
<evidence type="ECO:0000256" key="2">
    <source>
        <dbReference type="ARBA" id="ARBA00023125"/>
    </source>
</evidence>
<evidence type="ECO:0000256" key="3">
    <source>
        <dbReference type="ARBA" id="ARBA00023159"/>
    </source>
</evidence>
<dbReference type="InterPro" id="IPR018062">
    <property type="entry name" value="HTH_AraC-typ_CS"/>
</dbReference>
<dbReference type="SUPFAM" id="SSF46689">
    <property type="entry name" value="Homeodomain-like"/>
    <property type="match status" value="2"/>
</dbReference>
<keyword evidence="4" id="KW-0804">Transcription</keyword>
<dbReference type="EMBL" id="AP022871">
    <property type="protein sequence ID" value="BCB88057.1"/>
    <property type="molecule type" value="Genomic_DNA"/>
</dbReference>
<dbReference type="RefSeq" id="WP_173159381.1">
    <property type="nucleotide sequence ID" value="NZ_AP022871.1"/>
</dbReference>
<accession>A0A6F8YPJ5</accession>
<dbReference type="Gene3D" id="1.10.10.60">
    <property type="entry name" value="Homeodomain-like"/>
    <property type="match status" value="2"/>
</dbReference>
<evidence type="ECO:0000313" key="7">
    <source>
        <dbReference type="Proteomes" id="UP000503011"/>
    </source>
</evidence>